<name>A0ABX2CUZ7_9CYAN</name>
<evidence type="ECO:0000313" key="1">
    <source>
        <dbReference type="EMBL" id="NQE33290.1"/>
    </source>
</evidence>
<dbReference type="EMBL" id="SRRZ01000012">
    <property type="protein sequence ID" value="NQE33290.1"/>
    <property type="molecule type" value="Genomic_DNA"/>
</dbReference>
<gene>
    <name evidence="1" type="ORF">E5S67_01008</name>
</gene>
<comment type="caution">
    <text evidence="1">The sequence shown here is derived from an EMBL/GenBank/DDBJ whole genome shotgun (WGS) entry which is preliminary data.</text>
</comment>
<evidence type="ECO:0000313" key="2">
    <source>
        <dbReference type="Proteomes" id="UP000702425"/>
    </source>
</evidence>
<reference evidence="1 2" key="1">
    <citation type="journal article" date="2020" name="Sci. Rep.">
        <title>A novel cyanobacterial geosmin producer, revising GeoA distribution and dispersion patterns in Bacteria.</title>
        <authorList>
            <person name="Churro C."/>
            <person name="Semedo-Aguiar A.P."/>
            <person name="Silva A.D."/>
            <person name="Pereira-Leal J.B."/>
            <person name="Leite R.B."/>
        </authorList>
    </citation>
    <scope>NUCLEOTIDE SEQUENCE [LARGE SCALE GENOMIC DNA]</scope>
    <source>
        <strain evidence="1 2">IPMA8</strain>
    </source>
</reference>
<evidence type="ECO:0008006" key="3">
    <source>
        <dbReference type="Google" id="ProtNLM"/>
    </source>
</evidence>
<dbReference type="InterPro" id="IPR021398">
    <property type="entry name" value="DUF3037"/>
</dbReference>
<organism evidence="1 2">
    <name type="scientific">Microcoleus asticus IPMA8</name>
    <dbReference type="NCBI Taxonomy" id="2563858"/>
    <lineage>
        <taxon>Bacteria</taxon>
        <taxon>Bacillati</taxon>
        <taxon>Cyanobacteriota</taxon>
        <taxon>Cyanophyceae</taxon>
        <taxon>Oscillatoriophycideae</taxon>
        <taxon>Oscillatoriales</taxon>
        <taxon>Microcoleaceae</taxon>
        <taxon>Microcoleus</taxon>
        <taxon>Microcoleus asticus</taxon>
    </lineage>
</organism>
<keyword evidence="2" id="KW-1185">Reference proteome</keyword>
<dbReference type="Pfam" id="PF11236">
    <property type="entry name" value="DUF3037"/>
    <property type="match status" value="1"/>
</dbReference>
<dbReference type="Proteomes" id="UP000702425">
    <property type="component" value="Unassembled WGS sequence"/>
</dbReference>
<proteinExistence type="predicted"/>
<dbReference type="RefSeq" id="WP_172185969.1">
    <property type="nucleotide sequence ID" value="NZ_CAWPPK010000024.1"/>
</dbReference>
<accession>A0ABX2CUZ7</accession>
<sequence>MPDRFLYDYAIIRVVPKVEREEFINVGAIVSCGTKKFLEARIEIDEQRLMAIDSTLDLEMIRNHLAVIPLICAGGKESGAIGQLPHRERFHWLVAPRSTIVQTSRVHTGFCHSLPGAIEHLLDTMVRSSSRKPSVNARLLAAGIDTHEMRSHSS</sequence>
<protein>
    <recommendedName>
        <fullName evidence="3">DUF3037 domain-containing protein</fullName>
    </recommendedName>
</protein>